<dbReference type="EMBL" id="LAZR01000083">
    <property type="protein sequence ID" value="KKN93813.1"/>
    <property type="molecule type" value="Genomic_DNA"/>
</dbReference>
<name>A0A0F9XNM6_9ZZZZ</name>
<gene>
    <name evidence="2" type="ORF">LCGC14_0193100</name>
</gene>
<evidence type="ECO:0000313" key="2">
    <source>
        <dbReference type="EMBL" id="KKN93813.1"/>
    </source>
</evidence>
<proteinExistence type="predicted"/>
<comment type="caution">
    <text evidence="2">The sequence shown here is derived from an EMBL/GenBank/DDBJ whole genome shotgun (WGS) entry which is preliminary data.</text>
</comment>
<protein>
    <submittedName>
        <fullName evidence="2">Uncharacterized protein</fullName>
    </submittedName>
</protein>
<evidence type="ECO:0000256" key="1">
    <source>
        <dbReference type="SAM" id="MobiDB-lite"/>
    </source>
</evidence>
<reference evidence="2" key="1">
    <citation type="journal article" date="2015" name="Nature">
        <title>Complex archaea that bridge the gap between prokaryotes and eukaryotes.</title>
        <authorList>
            <person name="Spang A."/>
            <person name="Saw J.H."/>
            <person name="Jorgensen S.L."/>
            <person name="Zaremba-Niedzwiedzka K."/>
            <person name="Martijn J."/>
            <person name="Lind A.E."/>
            <person name="van Eijk R."/>
            <person name="Schleper C."/>
            <person name="Guy L."/>
            <person name="Ettema T.J."/>
        </authorList>
    </citation>
    <scope>NUCLEOTIDE SEQUENCE</scope>
</reference>
<organism evidence="2">
    <name type="scientific">marine sediment metagenome</name>
    <dbReference type="NCBI Taxonomy" id="412755"/>
    <lineage>
        <taxon>unclassified sequences</taxon>
        <taxon>metagenomes</taxon>
        <taxon>ecological metagenomes</taxon>
    </lineage>
</organism>
<dbReference type="AlphaFoldDB" id="A0A0F9XNM6"/>
<accession>A0A0F9XNM6</accession>
<feature type="region of interest" description="Disordered" evidence="1">
    <location>
        <begin position="1"/>
        <end position="22"/>
    </location>
</feature>
<sequence>MTLGNLKDARQDGVNKTRTKSVVHQLNGRVPLLISLDDSSVTPAQVQSPTSGMAIRRNARVPYVETKGEKIRVRNPLGSCRGNPPIFRGFQK</sequence>